<keyword evidence="5" id="KW-1185">Reference proteome</keyword>
<reference evidence="4 5" key="1">
    <citation type="submission" date="2013-12" db="EMBL/GenBank/DDBJ databases">
        <authorList>
            <person name="Cubeta M."/>
            <person name="Pakala S."/>
            <person name="Fedorova N."/>
            <person name="Thomas E."/>
            <person name="Dean R."/>
            <person name="Jabaji S."/>
            <person name="Neate S."/>
            <person name="Toda T."/>
            <person name="Tavantzis S."/>
            <person name="Vilgalys R."/>
            <person name="Bharathan N."/>
            <person name="Pakala S."/>
            <person name="Losada L.S."/>
            <person name="Zafar N."/>
            <person name="Nierman W."/>
        </authorList>
    </citation>
    <scope>NUCLEOTIDE SEQUENCE [LARGE SCALE GENOMIC DNA]</scope>
    <source>
        <strain evidence="4 5">123E</strain>
    </source>
</reference>
<evidence type="ECO:0000259" key="3">
    <source>
        <dbReference type="Pfam" id="PF20153"/>
    </source>
</evidence>
<dbReference type="STRING" id="1423351.A0A074RMD6"/>
<feature type="domain" description="DUF6535" evidence="3">
    <location>
        <begin position="67"/>
        <end position="128"/>
    </location>
</feature>
<dbReference type="InterPro" id="IPR045338">
    <property type="entry name" value="DUF6535"/>
</dbReference>
<keyword evidence="2" id="KW-1133">Transmembrane helix</keyword>
<name>A0A074RMD6_9AGAM</name>
<keyword evidence="2" id="KW-0472">Membrane</keyword>
<sequence>MSPLIPANLSQTPNRKKKHVKDPTAFHGSYEEVLQKPHAVPITPVDPLELLEPDEPGAELAKEARVWKVYVKEADKWDTELIEGWNRSLDVILVFAALFSAVLTAFIIESSNMLEQDPNEVSAAALSQSQLGRS</sequence>
<evidence type="ECO:0000256" key="2">
    <source>
        <dbReference type="SAM" id="Phobius"/>
    </source>
</evidence>
<gene>
    <name evidence="4" type="ORF">V565_236400</name>
</gene>
<comment type="caution">
    <text evidence="4">The sequence shown here is derived from an EMBL/GenBank/DDBJ whole genome shotgun (WGS) entry which is preliminary data.</text>
</comment>
<dbReference type="HOGENOM" id="CLU_1897399_0_0_1"/>
<organism evidence="4 5">
    <name type="scientific">Rhizoctonia solani 123E</name>
    <dbReference type="NCBI Taxonomy" id="1423351"/>
    <lineage>
        <taxon>Eukaryota</taxon>
        <taxon>Fungi</taxon>
        <taxon>Dikarya</taxon>
        <taxon>Basidiomycota</taxon>
        <taxon>Agaricomycotina</taxon>
        <taxon>Agaricomycetes</taxon>
        <taxon>Cantharellales</taxon>
        <taxon>Ceratobasidiaceae</taxon>
        <taxon>Rhizoctonia</taxon>
    </lineage>
</organism>
<evidence type="ECO:0000313" key="5">
    <source>
        <dbReference type="Proteomes" id="UP000027456"/>
    </source>
</evidence>
<dbReference type="AlphaFoldDB" id="A0A074RMD6"/>
<evidence type="ECO:0000256" key="1">
    <source>
        <dbReference type="SAM" id="MobiDB-lite"/>
    </source>
</evidence>
<feature type="transmembrane region" description="Helical" evidence="2">
    <location>
        <begin position="91"/>
        <end position="108"/>
    </location>
</feature>
<dbReference type="OrthoDB" id="2753780at2759"/>
<keyword evidence="2 4" id="KW-0812">Transmembrane</keyword>
<feature type="non-terminal residue" evidence="4">
    <location>
        <position position="134"/>
    </location>
</feature>
<evidence type="ECO:0000313" key="4">
    <source>
        <dbReference type="EMBL" id="KEP45853.1"/>
    </source>
</evidence>
<dbReference type="Pfam" id="PF20153">
    <property type="entry name" value="DUF6535"/>
    <property type="match status" value="1"/>
</dbReference>
<feature type="region of interest" description="Disordered" evidence="1">
    <location>
        <begin position="1"/>
        <end position="21"/>
    </location>
</feature>
<dbReference type="Proteomes" id="UP000027456">
    <property type="component" value="Unassembled WGS sequence"/>
</dbReference>
<dbReference type="EMBL" id="AZST01001449">
    <property type="protein sequence ID" value="KEP45853.1"/>
    <property type="molecule type" value="Genomic_DNA"/>
</dbReference>
<protein>
    <submittedName>
        <fullName evidence="4">Putative transmembrane protein</fullName>
    </submittedName>
</protein>
<proteinExistence type="predicted"/>
<accession>A0A074RMD6</accession>